<gene>
    <name evidence="1" type="ORF">AVEN_162435_1</name>
</gene>
<organism evidence="1 2">
    <name type="scientific">Araneus ventricosus</name>
    <name type="common">Orbweaver spider</name>
    <name type="synonym">Epeira ventricosa</name>
    <dbReference type="NCBI Taxonomy" id="182803"/>
    <lineage>
        <taxon>Eukaryota</taxon>
        <taxon>Metazoa</taxon>
        <taxon>Ecdysozoa</taxon>
        <taxon>Arthropoda</taxon>
        <taxon>Chelicerata</taxon>
        <taxon>Arachnida</taxon>
        <taxon>Araneae</taxon>
        <taxon>Araneomorphae</taxon>
        <taxon>Entelegynae</taxon>
        <taxon>Araneoidea</taxon>
        <taxon>Araneidae</taxon>
        <taxon>Araneus</taxon>
    </lineage>
</organism>
<evidence type="ECO:0000313" key="1">
    <source>
        <dbReference type="EMBL" id="GBN40187.1"/>
    </source>
</evidence>
<dbReference type="AlphaFoldDB" id="A0A4Y2NQ94"/>
<dbReference type="EMBL" id="BGPR01009467">
    <property type="protein sequence ID" value="GBN40187.1"/>
    <property type="molecule type" value="Genomic_DNA"/>
</dbReference>
<proteinExistence type="predicted"/>
<keyword evidence="2" id="KW-1185">Reference proteome</keyword>
<protein>
    <submittedName>
        <fullName evidence="1">Uncharacterized protein</fullName>
    </submittedName>
</protein>
<sequence length="134" mass="14642">MALRSIWCGFFSDFGAPTSVGYPSATPFSPDRYNSHRFLALTTGFGVEQSNFALSGAVLNSQPKNSMGMRPAALQYAVEHRPLVVAGHAFGHSFLCKTCSSCSSFLISDLLGSPAYNNKKNTQEQKAKQRKNRE</sequence>
<accession>A0A4Y2NQ94</accession>
<evidence type="ECO:0000313" key="2">
    <source>
        <dbReference type="Proteomes" id="UP000499080"/>
    </source>
</evidence>
<name>A0A4Y2NQ94_ARAVE</name>
<dbReference type="Proteomes" id="UP000499080">
    <property type="component" value="Unassembled WGS sequence"/>
</dbReference>
<comment type="caution">
    <text evidence="1">The sequence shown here is derived from an EMBL/GenBank/DDBJ whole genome shotgun (WGS) entry which is preliminary data.</text>
</comment>
<reference evidence="1 2" key="1">
    <citation type="journal article" date="2019" name="Sci. Rep.">
        <title>Orb-weaving spider Araneus ventricosus genome elucidates the spidroin gene catalogue.</title>
        <authorList>
            <person name="Kono N."/>
            <person name="Nakamura H."/>
            <person name="Ohtoshi R."/>
            <person name="Moran D.A.P."/>
            <person name="Shinohara A."/>
            <person name="Yoshida Y."/>
            <person name="Fujiwara M."/>
            <person name="Mori M."/>
            <person name="Tomita M."/>
            <person name="Arakawa K."/>
        </authorList>
    </citation>
    <scope>NUCLEOTIDE SEQUENCE [LARGE SCALE GENOMIC DNA]</scope>
</reference>